<gene>
    <name evidence="3" type="ORF">G2W53_033583</name>
</gene>
<keyword evidence="3" id="KW-0436">Ligase</keyword>
<feature type="compositionally biased region" description="Basic and acidic residues" evidence="1">
    <location>
        <begin position="228"/>
        <end position="243"/>
    </location>
</feature>
<dbReference type="PANTHER" id="PTHR13017">
    <property type="entry name" value="5-FORMYLTETRAHYDROFOLATE CYCLO-LIGASE-RELATED"/>
    <property type="match status" value="1"/>
</dbReference>
<organism evidence="3 4">
    <name type="scientific">Senna tora</name>
    <dbReference type="NCBI Taxonomy" id="362788"/>
    <lineage>
        <taxon>Eukaryota</taxon>
        <taxon>Viridiplantae</taxon>
        <taxon>Streptophyta</taxon>
        <taxon>Embryophyta</taxon>
        <taxon>Tracheophyta</taxon>
        <taxon>Spermatophyta</taxon>
        <taxon>Magnoliopsida</taxon>
        <taxon>eudicotyledons</taxon>
        <taxon>Gunneridae</taxon>
        <taxon>Pentapetalae</taxon>
        <taxon>rosids</taxon>
        <taxon>fabids</taxon>
        <taxon>Fabales</taxon>
        <taxon>Fabaceae</taxon>
        <taxon>Caesalpinioideae</taxon>
        <taxon>Cassia clade</taxon>
        <taxon>Senna</taxon>
    </lineage>
</organism>
<evidence type="ECO:0000313" key="4">
    <source>
        <dbReference type="Proteomes" id="UP000634136"/>
    </source>
</evidence>
<comment type="caution">
    <text evidence="3">The sequence shown here is derived from an EMBL/GenBank/DDBJ whole genome shotgun (WGS) entry which is preliminary data.</text>
</comment>
<dbReference type="InterPro" id="IPR005162">
    <property type="entry name" value="Retrotrans_gag_dom"/>
</dbReference>
<proteinExistence type="predicted"/>
<feature type="compositionally biased region" description="Polar residues" evidence="1">
    <location>
        <begin position="439"/>
        <end position="460"/>
    </location>
</feature>
<evidence type="ECO:0000256" key="1">
    <source>
        <dbReference type="SAM" id="MobiDB-lite"/>
    </source>
</evidence>
<dbReference type="GO" id="GO:0005737">
    <property type="term" value="C:cytoplasm"/>
    <property type="evidence" value="ECO:0007669"/>
    <property type="project" value="TreeGrafter"/>
</dbReference>
<dbReference type="InterPro" id="IPR002698">
    <property type="entry name" value="FTHF_cligase"/>
</dbReference>
<accession>A0A834T0B4</accession>
<dbReference type="OrthoDB" id="1589175at2759"/>
<dbReference type="Proteomes" id="UP000634136">
    <property type="component" value="Unassembled WGS sequence"/>
</dbReference>
<reference evidence="3" key="1">
    <citation type="submission" date="2020-09" db="EMBL/GenBank/DDBJ databases">
        <title>Genome-Enabled Discovery of Anthraquinone Biosynthesis in Senna tora.</title>
        <authorList>
            <person name="Kang S.-H."/>
            <person name="Pandey R.P."/>
            <person name="Lee C.-M."/>
            <person name="Sim J.-S."/>
            <person name="Jeong J.-T."/>
            <person name="Choi B.-S."/>
            <person name="Jung M."/>
            <person name="Ginzburg D."/>
            <person name="Zhao K."/>
            <person name="Won S.Y."/>
            <person name="Oh T.-J."/>
            <person name="Yu Y."/>
            <person name="Kim N.-H."/>
            <person name="Lee O.R."/>
            <person name="Lee T.-H."/>
            <person name="Bashyal P."/>
            <person name="Kim T.-S."/>
            <person name="Lee W.-H."/>
            <person name="Kawkins C."/>
            <person name="Kim C.-K."/>
            <person name="Kim J.S."/>
            <person name="Ahn B.O."/>
            <person name="Rhee S.Y."/>
            <person name="Sohng J.K."/>
        </authorList>
    </citation>
    <scope>NUCLEOTIDE SEQUENCE</scope>
    <source>
        <tissue evidence="3">Leaf</tissue>
    </source>
</reference>
<keyword evidence="4" id="KW-1185">Reference proteome</keyword>
<dbReference type="EMBL" id="JAAIUW010000010">
    <property type="protein sequence ID" value="KAF7812607.1"/>
    <property type="molecule type" value="Genomic_DNA"/>
</dbReference>
<feature type="region of interest" description="Disordered" evidence="1">
    <location>
        <begin position="430"/>
        <end position="489"/>
    </location>
</feature>
<feature type="domain" description="Retrotransposon gag" evidence="2">
    <location>
        <begin position="288"/>
        <end position="376"/>
    </location>
</feature>
<dbReference type="Pfam" id="PF03732">
    <property type="entry name" value="Retrotrans_gag"/>
    <property type="match status" value="1"/>
</dbReference>
<dbReference type="AlphaFoldDB" id="A0A834T0B4"/>
<feature type="region of interest" description="Disordered" evidence="1">
    <location>
        <begin position="209"/>
        <end position="243"/>
    </location>
</feature>
<feature type="compositionally biased region" description="Basic and acidic residues" evidence="1">
    <location>
        <begin position="209"/>
        <end position="220"/>
    </location>
</feature>
<dbReference type="GO" id="GO:0016874">
    <property type="term" value="F:ligase activity"/>
    <property type="evidence" value="ECO:0007669"/>
    <property type="project" value="UniProtKB-KW"/>
</dbReference>
<sequence length="573" mass="65739">MDSYAVRLYYPFTLRNCTSLWKPTSQFLSSTSPSRNYRRLFKLEIGASSKIHRNSTFDEAAFEAERLSLDAEARDAMAETSRRETEGNNEDDPKAWKWVIRKRIWDTMEAQNFAQNPRPVHHRIPNFVGASIAAGKLRGLDLFRIAQCVKVNPDSPQKQVRFLTLSEHSFRGMVGMRMEGRVDSVEKNVGEMKGDVTVLQDSLARLEKKQNKENEQDRGEGSGSHGGENNHEQWPDESSGKEVEKHRKLELPIFDGEEAIRWLFRVERYFSLNHMQDEEKLEAEAEAVAVCMEGKALNWLQWLETRMTTQSWNEFKKELLRRFHQSQQGNNYEMLMAHKQVGTVDEYRERFELLLAPLKDALEEMLIGAYQNGLKEDIRAELRMVKAQSLLEVMDLSHKIEERNRVFAKLREEQEKNKVIKVIQNSTTKWAPARPNLSKPMTQSEASGKSGNVSQLSQSTESKHSDEKKGTSNTASTTKSKVRRLKAEEVAEKRRKGECFTCDEKYSPVHQCKNKHLHLLIISSPIEETEDEILLEELDSKGEENEHSGSMMALSMNSIVGITGGRTMKLVGI</sequence>
<dbReference type="PANTHER" id="PTHR13017:SF0">
    <property type="entry name" value="METHENYLTETRAHYDROFOLATE SYNTHASE DOMAIN-CONTAINING PROTEIN"/>
    <property type="match status" value="1"/>
</dbReference>
<feature type="compositionally biased region" description="Basic and acidic residues" evidence="1">
    <location>
        <begin position="461"/>
        <end position="470"/>
    </location>
</feature>
<evidence type="ECO:0000259" key="2">
    <source>
        <dbReference type="Pfam" id="PF03732"/>
    </source>
</evidence>
<protein>
    <submittedName>
        <fullName evidence="3">5-formyltetrahydrofolate cyclo-ligase-like protein</fullName>
    </submittedName>
</protein>
<name>A0A834T0B4_9FABA</name>
<evidence type="ECO:0000313" key="3">
    <source>
        <dbReference type="EMBL" id="KAF7812607.1"/>
    </source>
</evidence>